<evidence type="ECO:0000259" key="2">
    <source>
        <dbReference type="Pfam" id="PF13460"/>
    </source>
</evidence>
<feature type="domain" description="NAD(P)-binding" evidence="2">
    <location>
        <begin position="55"/>
        <end position="290"/>
    </location>
</feature>
<dbReference type="EMBL" id="HBHJ01026761">
    <property type="protein sequence ID" value="CAD9706688.1"/>
    <property type="molecule type" value="Transcribed_RNA"/>
</dbReference>
<keyword evidence="1" id="KW-0732">Signal</keyword>
<proteinExistence type="predicted"/>
<protein>
    <recommendedName>
        <fullName evidence="2">NAD(P)-binding domain-containing protein</fullName>
    </recommendedName>
</protein>
<dbReference type="PANTHER" id="PTHR15020">
    <property type="entry name" value="FLAVIN REDUCTASE-RELATED"/>
    <property type="match status" value="1"/>
</dbReference>
<gene>
    <name evidence="3" type="ORF">RMAR1173_LOCUS17679</name>
</gene>
<dbReference type="Gene3D" id="3.40.50.720">
    <property type="entry name" value="NAD(P)-binding Rossmann-like Domain"/>
    <property type="match status" value="1"/>
</dbReference>
<dbReference type="InterPro" id="IPR036291">
    <property type="entry name" value="NAD(P)-bd_dom_sf"/>
</dbReference>
<feature type="chain" id="PRO_5031102107" description="NAD(P)-binding domain-containing protein" evidence="1">
    <location>
        <begin position="21"/>
        <end position="350"/>
    </location>
</feature>
<accession>A0A7S2SQ64</accession>
<dbReference type="Pfam" id="PF13460">
    <property type="entry name" value="NAD_binding_10"/>
    <property type="match status" value="1"/>
</dbReference>
<name>A0A7S2SQ64_9STRA</name>
<dbReference type="CDD" id="cd05243">
    <property type="entry name" value="SDR_a5"/>
    <property type="match status" value="1"/>
</dbReference>
<feature type="signal peptide" evidence="1">
    <location>
        <begin position="1"/>
        <end position="20"/>
    </location>
</feature>
<dbReference type="SUPFAM" id="SSF51735">
    <property type="entry name" value="NAD(P)-binding Rossmann-fold domains"/>
    <property type="match status" value="1"/>
</dbReference>
<organism evidence="3">
    <name type="scientific">Rhizochromulina marina</name>
    <dbReference type="NCBI Taxonomy" id="1034831"/>
    <lineage>
        <taxon>Eukaryota</taxon>
        <taxon>Sar</taxon>
        <taxon>Stramenopiles</taxon>
        <taxon>Ochrophyta</taxon>
        <taxon>Dictyochophyceae</taxon>
        <taxon>Rhizochromulinales</taxon>
        <taxon>Rhizochromulina</taxon>
    </lineage>
</organism>
<evidence type="ECO:0000256" key="1">
    <source>
        <dbReference type="SAM" id="SignalP"/>
    </source>
</evidence>
<sequence>MRPLWLVLAAVSALEVCGWAHLPLLKGAVSSTRVGSQAAVSAGGGGQGEAVLVSGATGGVGRLVVDALLQRGKRVKALVRDENKASLVFQSGDRDISEEVELVVGDLSDPTSLGEELFRDVAALICCSAATVRAKYSESSNESLRYFNGVPYFEPEVVGDPRQIDYEGVQALVGGMVQARPDLVESGDPQSCPRVVYVSSSGVTRPKDPTVDLGAEPPVVRMNDVLGGVLSWKFEAEHVIRESGLPYSIVRPCALVNGAPGDSVVVDQGDVLVGMIPRAAVADICVHALDCNAATGKTFEVRSSPSSLQGTASPSARVHGNAITRIDFRGLFEGLRLDVDLPTGPERTGS</sequence>
<dbReference type="InterPro" id="IPR016040">
    <property type="entry name" value="NAD(P)-bd_dom"/>
</dbReference>
<dbReference type="PANTHER" id="PTHR15020:SF50">
    <property type="entry name" value="UPF0659 PROTEIN YMR090W"/>
    <property type="match status" value="1"/>
</dbReference>
<reference evidence="3" key="1">
    <citation type="submission" date="2021-01" db="EMBL/GenBank/DDBJ databases">
        <authorList>
            <person name="Corre E."/>
            <person name="Pelletier E."/>
            <person name="Niang G."/>
            <person name="Scheremetjew M."/>
            <person name="Finn R."/>
            <person name="Kale V."/>
            <person name="Holt S."/>
            <person name="Cochrane G."/>
            <person name="Meng A."/>
            <person name="Brown T."/>
            <person name="Cohen L."/>
        </authorList>
    </citation>
    <scope>NUCLEOTIDE SEQUENCE</scope>
    <source>
        <strain evidence="3">CCMP1243</strain>
    </source>
</reference>
<evidence type="ECO:0000313" key="3">
    <source>
        <dbReference type="EMBL" id="CAD9706688.1"/>
    </source>
</evidence>
<dbReference type="AlphaFoldDB" id="A0A7S2SQ64"/>